<dbReference type="AlphaFoldDB" id="A0A1H4GY74"/>
<feature type="transmembrane region" description="Helical" evidence="1">
    <location>
        <begin position="44"/>
        <end position="60"/>
    </location>
</feature>
<dbReference type="EMBL" id="FNQP01000054">
    <property type="protein sequence ID" value="SEB14525.1"/>
    <property type="molecule type" value="Genomic_DNA"/>
</dbReference>
<keyword evidence="3" id="KW-1185">Reference proteome</keyword>
<keyword evidence="1" id="KW-0812">Transmembrane</keyword>
<name>A0A1H4GY74_9GAMM</name>
<protein>
    <submittedName>
        <fullName evidence="2">Uncharacterized protein</fullName>
    </submittedName>
</protein>
<evidence type="ECO:0000313" key="3">
    <source>
        <dbReference type="Proteomes" id="UP000199397"/>
    </source>
</evidence>
<evidence type="ECO:0000256" key="1">
    <source>
        <dbReference type="SAM" id="Phobius"/>
    </source>
</evidence>
<dbReference type="Proteomes" id="UP000199397">
    <property type="component" value="Unassembled WGS sequence"/>
</dbReference>
<feature type="transmembrane region" description="Helical" evidence="1">
    <location>
        <begin position="128"/>
        <end position="146"/>
    </location>
</feature>
<gene>
    <name evidence="2" type="ORF">SAMN05660964_03809</name>
</gene>
<keyword evidence="1" id="KW-1133">Transmembrane helix</keyword>
<reference evidence="2 3" key="1">
    <citation type="submission" date="2016-10" db="EMBL/GenBank/DDBJ databases">
        <authorList>
            <person name="de Groot N.N."/>
        </authorList>
    </citation>
    <scope>NUCLEOTIDE SEQUENCE [LARGE SCALE GENOMIC DNA]</scope>
    <source>
        <strain evidence="2 3">DSM 21228</strain>
    </source>
</reference>
<feature type="transmembrane region" description="Helical" evidence="1">
    <location>
        <begin position="75"/>
        <end position="93"/>
    </location>
</feature>
<accession>A0A1H4GY74</accession>
<evidence type="ECO:0000313" key="2">
    <source>
        <dbReference type="EMBL" id="SEB14525.1"/>
    </source>
</evidence>
<dbReference type="RefSeq" id="WP_093071194.1">
    <property type="nucleotide sequence ID" value="NZ_FNQP01000054.1"/>
</dbReference>
<sequence length="150" mass="17485">MIWMILIFFAIIYFHGFHPFNKIFSFIFSILFPTDNQRVTAENVLIFIIIPLLGVIFMIIESNSYDGWTKIVPRAYLFIVIWSFLIIKNLSFFLRNLESITNSKILSSLLTILTLIDLLIFFNSKAAIVVMALVVELLIFNLIIFLKKNI</sequence>
<feature type="transmembrane region" description="Helical" evidence="1">
    <location>
        <begin position="105"/>
        <end position="122"/>
    </location>
</feature>
<keyword evidence="1" id="KW-0472">Membrane</keyword>
<proteinExistence type="predicted"/>
<organism evidence="2 3">
    <name type="scientific">Thiothrix caldifontis</name>
    <dbReference type="NCBI Taxonomy" id="525918"/>
    <lineage>
        <taxon>Bacteria</taxon>
        <taxon>Pseudomonadati</taxon>
        <taxon>Pseudomonadota</taxon>
        <taxon>Gammaproteobacteria</taxon>
        <taxon>Thiotrichales</taxon>
        <taxon>Thiotrichaceae</taxon>
        <taxon>Thiothrix</taxon>
    </lineage>
</organism>
<feature type="transmembrane region" description="Helical" evidence="1">
    <location>
        <begin position="6"/>
        <end position="32"/>
    </location>
</feature>
<dbReference type="STRING" id="525918.SAMN05660964_03809"/>